<evidence type="ECO:0000256" key="2">
    <source>
        <dbReference type="ARBA" id="ARBA00004155"/>
    </source>
</evidence>
<sequence length="625" mass="71601">MEDKKLFSAMADFQNFCLNIFCQVYIPFFRPFYIEPTNIVNVNDVIQRVSDHASAMNKRIHYYSRLSTPADKALIAPDHVVPALEECYVYSPLGSAYKLQSYTEGYGKNSSLVTIVVKSRSMICTLDTTTWEYPDVCKHYFGSFGQWSSLLFSLVSLIGAMIVYWVLMSNFLFNTGKFIFNFIHHINDTDTILRTNDSNPVICPSAGSSGHPDNSSMIFYNDTQVQQFERWWSKSKTVPFYLIGLLLPLLNFKSPSFFSKFNILGTVSVLYLIVLVTLKAIRLGFHLEFHWIVPTEFFVPEIRFEFPQLTGVLTLAFFIHNCIITLLKNNKNQENNVRDLCIAYMLVTLTYLYIGFLVFASFPSPPLSKDCIEQNFLDNFPSGDILSFIARIFLLFQMMTVYPLLGYLARVQLLGHIFGDVYPSVLWRPCSVETVFCGDPVLWRPCSVETLFCGDRVLWRPCSVETVFCGDRVLWRPCSVETLSVETVFCGDPVLWNSVLWRPVFCGDRFLWRPCSVETVFWEPCSVETVFCETCSVETGFCGDPVVRPCLVETVFCETLFLLWEDRFCGDPCSVETVFCGDSVLWRLVFCGDRVGGDSVCGDHVLWYLFCGDPVCETWFCEIVF</sequence>
<keyword evidence="6" id="KW-0967">Endosome</keyword>
<evidence type="ECO:0000313" key="24">
    <source>
        <dbReference type="Proteomes" id="UP001488838"/>
    </source>
</evidence>
<evidence type="ECO:0000256" key="21">
    <source>
        <dbReference type="SAM" id="Phobius"/>
    </source>
</evidence>
<evidence type="ECO:0000256" key="15">
    <source>
        <dbReference type="ARBA" id="ARBA00036878"/>
    </source>
</evidence>
<dbReference type="PANTHER" id="PTHR22950">
    <property type="entry name" value="AMINO ACID TRANSPORTER"/>
    <property type="match status" value="1"/>
</dbReference>
<keyword evidence="11" id="KW-1015">Disulfide bond</keyword>
<evidence type="ECO:0000256" key="18">
    <source>
        <dbReference type="ARBA" id="ARBA00038442"/>
    </source>
</evidence>
<evidence type="ECO:0000256" key="1">
    <source>
        <dbReference type="ARBA" id="ARBA00004107"/>
    </source>
</evidence>
<evidence type="ECO:0000256" key="10">
    <source>
        <dbReference type="ARBA" id="ARBA00023136"/>
    </source>
</evidence>
<proteinExistence type="inferred from homology"/>
<feature type="domain" description="Amino acid transporter transmembrane" evidence="22">
    <location>
        <begin position="242"/>
        <end position="410"/>
    </location>
</feature>
<dbReference type="Pfam" id="PF01490">
    <property type="entry name" value="Aa_trans"/>
    <property type="match status" value="1"/>
</dbReference>
<evidence type="ECO:0000256" key="19">
    <source>
        <dbReference type="ARBA" id="ARBA00040233"/>
    </source>
</evidence>
<feature type="transmembrane region" description="Helical" evidence="21">
    <location>
        <begin position="385"/>
        <end position="405"/>
    </location>
</feature>
<evidence type="ECO:0000313" key="23">
    <source>
        <dbReference type="EMBL" id="KAK7824076.1"/>
    </source>
</evidence>
<name>A0AAW0JDC2_MYOGA</name>
<comment type="similarity">
    <text evidence="18">Belongs to the amino acid/polyamine transporter 2 family. SLC38A9 subfamily.</text>
</comment>
<dbReference type="Proteomes" id="UP001488838">
    <property type="component" value="Unassembled WGS sequence"/>
</dbReference>
<dbReference type="GO" id="GO:0015179">
    <property type="term" value="F:L-amino acid transmembrane transporter activity"/>
    <property type="evidence" value="ECO:0007669"/>
    <property type="project" value="TreeGrafter"/>
</dbReference>
<evidence type="ECO:0000256" key="4">
    <source>
        <dbReference type="ARBA" id="ARBA00022692"/>
    </source>
</evidence>
<comment type="catalytic activity">
    <reaction evidence="14">
        <text>L-asparagine(out) = L-asparagine(in)</text>
        <dbReference type="Rhea" id="RHEA:73423"/>
        <dbReference type="ChEBI" id="CHEBI:58048"/>
    </reaction>
</comment>
<evidence type="ECO:0000256" key="16">
    <source>
        <dbReference type="ARBA" id="ARBA00036887"/>
    </source>
</evidence>
<keyword evidence="5" id="KW-0479">Metal-binding</keyword>
<comment type="catalytic activity">
    <reaction evidence="17">
        <text>L-tyrosine(in) = L-tyrosine(out)</text>
        <dbReference type="Rhea" id="RHEA:68572"/>
        <dbReference type="ChEBI" id="CHEBI:58315"/>
    </reaction>
</comment>
<comment type="subcellular location">
    <subcellularLocation>
        <location evidence="1">Late endosome membrane</location>
        <topology evidence="1">Multi-pass membrane protein</topology>
    </subcellularLocation>
    <subcellularLocation>
        <location evidence="2">Lysosome membrane</location>
        <topology evidence="2">Multi-pass membrane protein</topology>
    </subcellularLocation>
</comment>
<keyword evidence="4 21" id="KW-0812">Transmembrane</keyword>
<comment type="caution">
    <text evidence="23">The sequence shown here is derived from an EMBL/GenBank/DDBJ whole genome shotgun (WGS) entry which is preliminary data.</text>
</comment>
<feature type="transmembrane region" description="Helical" evidence="21">
    <location>
        <begin position="261"/>
        <end position="281"/>
    </location>
</feature>
<dbReference type="GO" id="GO:0005765">
    <property type="term" value="C:lysosomal membrane"/>
    <property type="evidence" value="ECO:0007669"/>
    <property type="project" value="UniProtKB-SubCell"/>
</dbReference>
<dbReference type="InterPro" id="IPR013057">
    <property type="entry name" value="AA_transpt_TM"/>
</dbReference>
<evidence type="ECO:0000256" key="17">
    <source>
        <dbReference type="ARBA" id="ARBA00036984"/>
    </source>
</evidence>
<dbReference type="EMBL" id="JBBHLL010000048">
    <property type="protein sequence ID" value="KAK7824076.1"/>
    <property type="molecule type" value="Genomic_DNA"/>
</dbReference>
<evidence type="ECO:0000256" key="8">
    <source>
        <dbReference type="ARBA" id="ARBA00022989"/>
    </source>
</evidence>
<gene>
    <name evidence="23" type="ORF">U0070_019762</name>
</gene>
<keyword evidence="13" id="KW-0458">Lysosome</keyword>
<evidence type="ECO:0000259" key="22">
    <source>
        <dbReference type="Pfam" id="PF01490"/>
    </source>
</evidence>
<evidence type="ECO:0000256" key="13">
    <source>
        <dbReference type="ARBA" id="ARBA00023228"/>
    </source>
</evidence>
<evidence type="ECO:0000256" key="6">
    <source>
        <dbReference type="ARBA" id="ARBA00022753"/>
    </source>
</evidence>
<dbReference type="PANTHER" id="PTHR22950:SF244">
    <property type="entry name" value="NEUTRAL AMINO ACID TRANSPORTER 9"/>
    <property type="match status" value="1"/>
</dbReference>
<evidence type="ECO:0000256" key="7">
    <source>
        <dbReference type="ARBA" id="ARBA00022970"/>
    </source>
</evidence>
<keyword evidence="3" id="KW-0813">Transport</keyword>
<evidence type="ECO:0000256" key="20">
    <source>
        <dbReference type="ARBA" id="ARBA00042870"/>
    </source>
</evidence>
<keyword evidence="12" id="KW-0325">Glycoprotein</keyword>
<feature type="transmembrane region" description="Helical" evidence="21">
    <location>
        <begin position="147"/>
        <end position="167"/>
    </location>
</feature>
<evidence type="ECO:0000256" key="12">
    <source>
        <dbReference type="ARBA" id="ARBA00023180"/>
    </source>
</evidence>
<protein>
    <recommendedName>
        <fullName evidence="19">Neutral amino acid transporter 9</fullName>
    </recommendedName>
    <alternativeName>
        <fullName evidence="20">Solute carrier family 38 member 9</fullName>
    </alternativeName>
</protein>
<dbReference type="GO" id="GO:0031902">
    <property type="term" value="C:late endosome membrane"/>
    <property type="evidence" value="ECO:0007669"/>
    <property type="project" value="UniProtKB-SubCell"/>
</dbReference>
<accession>A0AAW0JDC2</accession>
<keyword evidence="9" id="KW-0915">Sodium</keyword>
<comment type="catalytic activity">
    <reaction evidence="16">
        <text>L-leucine(in) = L-leucine(out)</text>
        <dbReference type="Rhea" id="RHEA:73011"/>
        <dbReference type="ChEBI" id="CHEBI:57427"/>
    </reaction>
</comment>
<dbReference type="GO" id="GO:0046872">
    <property type="term" value="F:metal ion binding"/>
    <property type="evidence" value="ECO:0007669"/>
    <property type="project" value="UniProtKB-KW"/>
</dbReference>
<evidence type="ECO:0000256" key="11">
    <source>
        <dbReference type="ARBA" id="ARBA00023157"/>
    </source>
</evidence>
<evidence type="ECO:0000256" key="9">
    <source>
        <dbReference type="ARBA" id="ARBA00023053"/>
    </source>
</evidence>
<feature type="transmembrane region" description="Helical" evidence="21">
    <location>
        <begin position="306"/>
        <end position="327"/>
    </location>
</feature>
<keyword evidence="24" id="KW-1185">Reference proteome</keyword>
<dbReference type="AlphaFoldDB" id="A0AAW0JDC2"/>
<reference evidence="23 24" key="1">
    <citation type="journal article" date="2023" name="bioRxiv">
        <title>Conserved and derived expression patterns and positive selection on dental genes reveal complex evolutionary context of ever-growing rodent molars.</title>
        <authorList>
            <person name="Calamari Z.T."/>
            <person name="Song A."/>
            <person name="Cohen E."/>
            <person name="Akter M."/>
            <person name="Roy R.D."/>
            <person name="Hallikas O."/>
            <person name="Christensen M.M."/>
            <person name="Li P."/>
            <person name="Marangoni P."/>
            <person name="Jernvall J."/>
            <person name="Klein O.D."/>
        </authorList>
    </citation>
    <scope>NUCLEOTIDE SEQUENCE [LARGE SCALE GENOMIC DNA]</scope>
    <source>
        <strain evidence="23">V071</strain>
    </source>
</reference>
<keyword evidence="7" id="KW-0029">Amino-acid transport</keyword>
<comment type="catalytic activity">
    <reaction evidence="15">
        <text>L-glutamine(out) = L-glutamine(in)</text>
        <dbReference type="Rhea" id="RHEA:73419"/>
        <dbReference type="ChEBI" id="CHEBI:58359"/>
    </reaction>
</comment>
<keyword evidence="8 21" id="KW-1133">Transmembrane helix</keyword>
<evidence type="ECO:0000256" key="5">
    <source>
        <dbReference type="ARBA" id="ARBA00022723"/>
    </source>
</evidence>
<keyword evidence="10 21" id="KW-0472">Membrane</keyword>
<organism evidence="23 24">
    <name type="scientific">Myodes glareolus</name>
    <name type="common">Bank vole</name>
    <name type="synonym">Clethrionomys glareolus</name>
    <dbReference type="NCBI Taxonomy" id="447135"/>
    <lineage>
        <taxon>Eukaryota</taxon>
        <taxon>Metazoa</taxon>
        <taxon>Chordata</taxon>
        <taxon>Craniata</taxon>
        <taxon>Vertebrata</taxon>
        <taxon>Euteleostomi</taxon>
        <taxon>Mammalia</taxon>
        <taxon>Eutheria</taxon>
        <taxon>Euarchontoglires</taxon>
        <taxon>Glires</taxon>
        <taxon>Rodentia</taxon>
        <taxon>Myomorpha</taxon>
        <taxon>Muroidea</taxon>
        <taxon>Cricetidae</taxon>
        <taxon>Arvicolinae</taxon>
        <taxon>Myodes</taxon>
    </lineage>
</organism>
<evidence type="ECO:0000256" key="3">
    <source>
        <dbReference type="ARBA" id="ARBA00022448"/>
    </source>
</evidence>
<feature type="transmembrane region" description="Helical" evidence="21">
    <location>
        <begin position="339"/>
        <end position="360"/>
    </location>
</feature>
<evidence type="ECO:0000256" key="14">
    <source>
        <dbReference type="ARBA" id="ARBA00036663"/>
    </source>
</evidence>